<keyword evidence="5" id="KW-1133">Transmembrane helix</keyword>
<evidence type="ECO:0000256" key="6">
    <source>
        <dbReference type="ARBA" id="ARBA00023136"/>
    </source>
</evidence>
<keyword evidence="2" id="KW-0812">Transmembrane</keyword>
<dbReference type="PANTHER" id="PTHR46208">
    <property type="entry name" value="MITOCHONDRIAL IMPORT RECEPTOR SUBUNIT TOM70"/>
    <property type="match status" value="1"/>
</dbReference>
<gene>
    <name evidence="7" type="ORF">Pla8534_48520</name>
</gene>
<dbReference type="Proteomes" id="UP000317648">
    <property type="component" value="Chromosome"/>
</dbReference>
<dbReference type="GO" id="GO:0016020">
    <property type="term" value="C:membrane"/>
    <property type="evidence" value="ECO:0007669"/>
    <property type="project" value="UniProtKB-SubCell"/>
</dbReference>
<dbReference type="Gene3D" id="1.25.40.10">
    <property type="entry name" value="Tetratricopeptide repeat domain"/>
    <property type="match status" value="2"/>
</dbReference>
<dbReference type="OrthoDB" id="243265at2"/>
<keyword evidence="3" id="KW-0677">Repeat</keyword>
<keyword evidence="8" id="KW-1185">Reference proteome</keyword>
<dbReference type="RefSeq" id="WP_145055817.1">
    <property type="nucleotide sequence ID" value="NZ_CP036433.1"/>
</dbReference>
<dbReference type="InterPro" id="IPR011990">
    <property type="entry name" value="TPR-like_helical_dom_sf"/>
</dbReference>
<dbReference type="PANTHER" id="PTHR46208:SF1">
    <property type="entry name" value="MITOCHONDRIAL IMPORT RECEPTOR SUBUNIT TOM70"/>
    <property type="match status" value="1"/>
</dbReference>
<keyword evidence="6" id="KW-0472">Membrane</keyword>
<reference evidence="7 8" key="1">
    <citation type="submission" date="2019-02" db="EMBL/GenBank/DDBJ databases">
        <title>Deep-cultivation of Planctomycetes and their phenomic and genomic characterization uncovers novel biology.</title>
        <authorList>
            <person name="Wiegand S."/>
            <person name="Jogler M."/>
            <person name="Boedeker C."/>
            <person name="Pinto D."/>
            <person name="Vollmers J."/>
            <person name="Rivas-Marin E."/>
            <person name="Kohn T."/>
            <person name="Peeters S.H."/>
            <person name="Heuer A."/>
            <person name="Rast P."/>
            <person name="Oberbeckmann S."/>
            <person name="Bunk B."/>
            <person name="Jeske O."/>
            <person name="Meyerdierks A."/>
            <person name="Storesund J.E."/>
            <person name="Kallscheuer N."/>
            <person name="Luecker S."/>
            <person name="Lage O.M."/>
            <person name="Pohl T."/>
            <person name="Merkel B.J."/>
            <person name="Hornburger P."/>
            <person name="Mueller R.-W."/>
            <person name="Bruemmer F."/>
            <person name="Labrenz M."/>
            <person name="Spormann A.M."/>
            <person name="Op den Camp H."/>
            <person name="Overmann J."/>
            <person name="Amann R."/>
            <person name="Jetten M.S.M."/>
            <person name="Mascher T."/>
            <person name="Medema M.H."/>
            <person name="Devos D.P."/>
            <person name="Kaster A.-K."/>
            <person name="Ovreas L."/>
            <person name="Rohde M."/>
            <person name="Galperin M.Y."/>
            <person name="Jogler C."/>
        </authorList>
    </citation>
    <scope>NUCLEOTIDE SEQUENCE [LARGE SCALE GENOMIC DNA]</scope>
    <source>
        <strain evidence="7 8">Pla85_3_4</strain>
    </source>
</reference>
<dbReference type="SUPFAM" id="SSF48452">
    <property type="entry name" value="TPR-like"/>
    <property type="match status" value="2"/>
</dbReference>
<comment type="subcellular location">
    <subcellularLocation>
        <location evidence="1">Membrane</location>
    </subcellularLocation>
</comment>
<dbReference type="AlphaFoldDB" id="A0A518DYV4"/>
<dbReference type="EMBL" id="CP036433">
    <property type="protein sequence ID" value="QDU97027.1"/>
    <property type="molecule type" value="Genomic_DNA"/>
</dbReference>
<evidence type="ECO:0000256" key="3">
    <source>
        <dbReference type="ARBA" id="ARBA00022737"/>
    </source>
</evidence>
<evidence type="ECO:0000313" key="7">
    <source>
        <dbReference type="EMBL" id="QDU97027.1"/>
    </source>
</evidence>
<dbReference type="KEGG" id="lcre:Pla8534_48520"/>
<evidence type="ECO:0000256" key="1">
    <source>
        <dbReference type="ARBA" id="ARBA00004370"/>
    </source>
</evidence>
<evidence type="ECO:0000256" key="4">
    <source>
        <dbReference type="ARBA" id="ARBA00022803"/>
    </source>
</evidence>
<proteinExistence type="predicted"/>
<evidence type="ECO:0000313" key="8">
    <source>
        <dbReference type="Proteomes" id="UP000317648"/>
    </source>
</evidence>
<keyword evidence="4" id="KW-0802">TPR repeat</keyword>
<evidence type="ECO:0000256" key="2">
    <source>
        <dbReference type="ARBA" id="ARBA00022692"/>
    </source>
</evidence>
<organism evidence="7 8">
    <name type="scientific">Lignipirellula cremea</name>
    <dbReference type="NCBI Taxonomy" id="2528010"/>
    <lineage>
        <taxon>Bacteria</taxon>
        <taxon>Pseudomonadati</taxon>
        <taxon>Planctomycetota</taxon>
        <taxon>Planctomycetia</taxon>
        <taxon>Pirellulales</taxon>
        <taxon>Pirellulaceae</taxon>
        <taxon>Lignipirellula</taxon>
    </lineage>
</organism>
<protein>
    <submittedName>
        <fullName evidence="7">Tetratricopeptide repeat protein</fullName>
    </submittedName>
</protein>
<accession>A0A518DYV4</accession>
<name>A0A518DYV4_9BACT</name>
<evidence type="ECO:0000256" key="5">
    <source>
        <dbReference type="ARBA" id="ARBA00022989"/>
    </source>
</evidence>
<sequence>MLAWPGVASAQLNVVQILQSAVDNPQDPRYAPVEQAIGAYLQGDLQGAMTRLAAARKAAPELPPAAVMLAQIHFGAGRIAAGQQALEQAVTDEPEDPEAYLIFGELALAEQRAAIADTLAQRALLLCEGSTLSEKRLAGIRLNAYGVQLQTSLQRERWKTAEKFARAMLSIDPQSTRARTSLGRALFLQGDLRAAFDTFKLLHEQQAGGLLPEVSMGLLYEELTQRGDPTKRDSARRAMEAALAKAPDDLTVRLVVARWAIDACELDLAQQCVDAAIQLESGSFEALRLAGLLARLQGDPAAAVASLQAAHIRSPVDLPVLTQLVLALADQKTEQKLSLEYGQLALRLASVSEGPPSREATVAWAWALHQAGRPHEAAAALPGALSGPLTGEFAYLAAALLAGQGDNRTAQLLLQPLLAKDACFPHRADAETLSKSLP</sequence>
<dbReference type="GO" id="GO:0005737">
    <property type="term" value="C:cytoplasm"/>
    <property type="evidence" value="ECO:0007669"/>
    <property type="project" value="UniProtKB-ARBA"/>
</dbReference>
<dbReference type="Pfam" id="PF14559">
    <property type="entry name" value="TPR_19"/>
    <property type="match status" value="1"/>
</dbReference>